<dbReference type="Pfam" id="PF01757">
    <property type="entry name" value="Acyl_transf_3"/>
    <property type="match status" value="1"/>
</dbReference>
<keyword evidence="1" id="KW-0812">Transmembrane</keyword>
<feature type="transmembrane region" description="Helical" evidence="1">
    <location>
        <begin position="335"/>
        <end position="356"/>
    </location>
</feature>
<evidence type="ECO:0000256" key="1">
    <source>
        <dbReference type="SAM" id="Phobius"/>
    </source>
</evidence>
<dbReference type="RefSeq" id="WP_246192887.1">
    <property type="nucleotide sequence ID" value="NZ_BAAABR010000047.1"/>
</dbReference>
<evidence type="ECO:0000259" key="2">
    <source>
        <dbReference type="Pfam" id="PF01757"/>
    </source>
</evidence>
<accession>A0A561EYL5</accession>
<dbReference type="Proteomes" id="UP000318416">
    <property type="component" value="Unassembled WGS sequence"/>
</dbReference>
<comment type="caution">
    <text evidence="3">The sequence shown here is derived from an EMBL/GenBank/DDBJ whole genome shotgun (WGS) entry which is preliminary data.</text>
</comment>
<dbReference type="GO" id="GO:0016747">
    <property type="term" value="F:acyltransferase activity, transferring groups other than amino-acyl groups"/>
    <property type="evidence" value="ECO:0007669"/>
    <property type="project" value="InterPro"/>
</dbReference>
<feature type="transmembrane region" description="Helical" evidence="1">
    <location>
        <begin position="117"/>
        <end position="135"/>
    </location>
</feature>
<sequence length="425" mass="47860">MSQLSWKGPEMASPAPAWEAFAPSAAAPAGPVEPVLPVEPPASVPAARPGRDRYLDMLRALALGRVITYHLFGWAWLPFLFPSMGVMFALAGSLMARSLSRPALQVIRGRLRRLLPPMWLFGVLLIAGMVSQGWSPSADGNPARWWLRMLFWIVPFSEPPYAADMPEIPGLLDTTWAMQMAVPLWYLRAYLWFVLASPLLLRAVRRFPWPTVLAPLAVSWFLSSGLVPYLEGRAGEALRDFTTFAACWLLGFAHNEGVLKRLPGYLAPSIAPFILGFGFWWATSHPTEDGYDLDSIPFAQAVWSFGFVLMLLQLSPSWTSWPPKLERWNGLISLLNARAVTVYLWHIPALIAAIALREQGWRIDWLGDNMPWLLNSRWLALGLSLPLIALVVLLFGWMEDVAAKRRPRLFPWPRVVRPTRVHRRA</sequence>
<keyword evidence="4" id="KW-1185">Reference proteome</keyword>
<organism evidence="3 4">
    <name type="scientific">Kitasatospora atroaurantiaca</name>
    <dbReference type="NCBI Taxonomy" id="285545"/>
    <lineage>
        <taxon>Bacteria</taxon>
        <taxon>Bacillati</taxon>
        <taxon>Actinomycetota</taxon>
        <taxon>Actinomycetes</taxon>
        <taxon>Kitasatosporales</taxon>
        <taxon>Streptomycetaceae</taxon>
        <taxon>Kitasatospora</taxon>
    </lineage>
</organism>
<name>A0A561EYL5_9ACTN</name>
<evidence type="ECO:0000313" key="4">
    <source>
        <dbReference type="Proteomes" id="UP000318416"/>
    </source>
</evidence>
<dbReference type="AlphaFoldDB" id="A0A561EYL5"/>
<evidence type="ECO:0000313" key="3">
    <source>
        <dbReference type="EMBL" id="TWE20692.1"/>
    </source>
</evidence>
<reference evidence="3 4" key="1">
    <citation type="submission" date="2019-06" db="EMBL/GenBank/DDBJ databases">
        <title>Sequencing the genomes of 1000 actinobacteria strains.</title>
        <authorList>
            <person name="Klenk H.-P."/>
        </authorList>
    </citation>
    <scope>NUCLEOTIDE SEQUENCE [LARGE SCALE GENOMIC DNA]</scope>
    <source>
        <strain evidence="3 4">DSM 41649</strain>
    </source>
</reference>
<feature type="transmembrane region" description="Helical" evidence="1">
    <location>
        <begin position="376"/>
        <end position="398"/>
    </location>
</feature>
<dbReference type="EMBL" id="VIVR01000001">
    <property type="protein sequence ID" value="TWE20692.1"/>
    <property type="molecule type" value="Genomic_DNA"/>
</dbReference>
<keyword evidence="1" id="KW-1133">Transmembrane helix</keyword>
<feature type="transmembrane region" description="Helical" evidence="1">
    <location>
        <begin position="74"/>
        <end position="96"/>
    </location>
</feature>
<feature type="transmembrane region" description="Helical" evidence="1">
    <location>
        <begin position="185"/>
        <end position="204"/>
    </location>
</feature>
<feature type="transmembrane region" description="Helical" evidence="1">
    <location>
        <begin position="265"/>
        <end position="283"/>
    </location>
</feature>
<feature type="domain" description="Acyltransferase 3" evidence="2">
    <location>
        <begin position="53"/>
        <end position="392"/>
    </location>
</feature>
<protein>
    <submittedName>
        <fullName evidence="3">Peptidoglycan/LPS O-acetylase OafA/YrhL</fullName>
    </submittedName>
</protein>
<proteinExistence type="predicted"/>
<feature type="transmembrane region" description="Helical" evidence="1">
    <location>
        <begin position="295"/>
        <end position="314"/>
    </location>
</feature>
<keyword evidence="1" id="KW-0472">Membrane</keyword>
<gene>
    <name evidence="3" type="ORF">FB465_5847</name>
</gene>
<dbReference type="InterPro" id="IPR002656">
    <property type="entry name" value="Acyl_transf_3_dom"/>
</dbReference>